<name>A0AAW1YQB1_RUBAR</name>
<gene>
    <name evidence="1" type="ORF">M0R45_006215</name>
</gene>
<dbReference type="Proteomes" id="UP001457282">
    <property type="component" value="Unassembled WGS sequence"/>
</dbReference>
<reference evidence="1 2" key="1">
    <citation type="journal article" date="2023" name="G3 (Bethesda)">
        <title>A chromosome-length genome assembly and annotation of blackberry (Rubus argutus, cv. 'Hillquist').</title>
        <authorList>
            <person name="Bruna T."/>
            <person name="Aryal R."/>
            <person name="Dudchenko O."/>
            <person name="Sargent D.J."/>
            <person name="Mead D."/>
            <person name="Buti M."/>
            <person name="Cavallini A."/>
            <person name="Hytonen T."/>
            <person name="Andres J."/>
            <person name="Pham M."/>
            <person name="Weisz D."/>
            <person name="Mascagni F."/>
            <person name="Usai G."/>
            <person name="Natali L."/>
            <person name="Bassil N."/>
            <person name="Fernandez G.E."/>
            <person name="Lomsadze A."/>
            <person name="Armour M."/>
            <person name="Olukolu B."/>
            <person name="Poorten T."/>
            <person name="Britton C."/>
            <person name="Davik J."/>
            <person name="Ashrafi H."/>
            <person name="Aiden E.L."/>
            <person name="Borodovsky M."/>
            <person name="Worthington M."/>
        </authorList>
    </citation>
    <scope>NUCLEOTIDE SEQUENCE [LARGE SCALE GENOMIC DNA]</scope>
    <source>
        <strain evidence="1">PI 553951</strain>
    </source>
</reference>
<dbReference type="EMBL" id="JBEDUW010000001">
    <property type="protein sequence ID" value="KAK9950743.1"/>
    <property type="molecule type" value="Genomic_DNA"/>
</dbReference>
<keyword evidence="2" id="KW-1185">Reference proteome</keyword>
<proteinExistence type="predicted"/>
<accession>A0AAW1YQB1</accession>
<protein>
    <submittedName>
        <fullName evidence="1">Uncharacterized protein</fullName>
    </submittedName>
</protein>
<evidence type="ECO:0000313" key="1">
    <source>
        <dbReference type="EMBL" id="KAK9950743.1"/>
    </source>
</evidence>
<dbReference type="AlphaFoldDB" id="A0AAW1YQB1"/>
<comment type="caution">
    <text evidence="1">The sequence shown here is derived from an EMBL/GenBank/DDBJ whole genome shotgun (WGS) entry which is preliminary data.</text>
</comment>
<sequence>MSSEWSLPSGEIDKDDKIKTHVLDDILNQAFMDLSIAESFQDPNFHGFVVPDEDNEIQADGIPTLEHLMKNLLHPDEVIKLIEDEEAKEATELDEDSEEESEEEVFGVCHVCLKDKEHSTFECPYLDCIPDPMNTTVGVDYFVVCKECGKLGGHPERDWEGRAMAKPIEFMTDYKPDGYEELMKRHPVKYVTFF</sequence>
<organism evidence="1 2">
    <name type="scientific">Rubus argutus</name>
    <name type="common">Southern blackberry</name>
    <dbReference type="NCBI Taxonomy" id="59490"/>
    <lineage>
        <taxon>Eukaryota</taxon>
        <taxon>Viridiplantae</taxon>
        <taxon>Streptophyta</taxon>
        <taxon>Embryophyta</taxon>
        <taxon>Tracheophyta</taxon>
        <taxon>Spermatophyta</taxon>
        <taxon>Magnoliopsida</taxon>
        <taxon>eudicotyledons</taxon>
        <taxon>Gunneridae</taxon>
        <taxon>Pentapetalae</taxon>
        <taxon>rosids</taxon>
        <taxon>fabids</taxon>
        <taxon>Rosales</taxon>
        <taxon>Rosaceae</taxon>
        <taxon>Rosoideae</taxon>
        <taxon>Rosoideae incertae sedis</taxon>
        <taxon>Rubus</taxon>
    </lineage>
</organism>
<evidence type="ECO:0000313" key="2">
    <source>
        <dbReference type="Proteomes" id="UP001457282"/>
    </source>
</evidence>